<proteinExistence type="predicted"/>
<dbReference type="AlphaFoldDB" id="A0A2S2R9V1"/>
<evidence type="ECO:0000256" key="1">
    <source>
        <dbReference type="SAM" id="MobiDB-lite"/>
    </source>
</evidence>
<feature type="compositionally biased region" description="Polar residues" evidence="1">
    <location>
        <begin position="180"/>
        <end position="192"/>
    </location>
</feature>
<sequence>MLTASRTLTSLKNVRKHTDEKTNTTLRINGNTSCVKSNRGNEIVSRKKIAENPMMEIQSVKNVPKVVLNLDEIKTKSAVKRNYINVQSIKFQMPVVIDKKTYISVNRFESITVDDENNDSDSIITNRPDNASNTSKDMPEGNNGQQKISKCFTKMKKSRKNPVVILSKNEQRFATKMSQNNNDSIMSTPSTMKSRKSERKSAAVQASVQTDSFAKRDELTEQKAGIKMLNNVDECCRGSILKKISAIVPKEDSDALTPYSIPTVDCNGQSKGSRRNRKRLNKRATMSLLLTSVELN</sequence>
<name>A0A2S2R9V1_9HEMI</name>
<evidence type="ECO:0000313" key="2">
    <source>
        <dbReference type="EMBL" id="MBY86779.1"/>
    </source>
</evidence>
<feature type="compositionally biased region" description="Polar residues" evidence="1">
    <location>
        <begin position="120"/>
        <end position="146"/>
    </location>
</feature>
<reference evidence="2" key="1">
    <citation type="submission" date="2018-04" db="EMBL/GenBank/DDBJ databases">
        <title>Transcriptome assembly of Sipha flava.</title>
        <authorList>
            <person name="Scully E.D."/>
            <person name="Geib S.M."/>
            <person name="Palmer N.A."/>
            <person name="Koch K."/>
            <person name="Bradshaw J."/>
            <person name="Heng-Moss T."/>
            <person name="Sarath G."/>
        </authorList>
    </citation>
    <scope>NUCLEOTIDE SEQUENCE</scope>
</reference>
<accession>A0A2S2R9V1</accession>
<feature type="region of interest" description="Disordered" evidence="1">
    <location>
        <begin position="116"/>
        <end position="146"/>
    </location>
</feature>
<gene>
    <name evidence="2" type="ORF">g.99184</name>
</gene>
<organism evidence="2">
    <name type="scientific">Sipha flava</name>
    <name type="common">yellow sugarcane aphid</name>
    <dbReference type="NCBI Taxonomy" id="143950"/>
    <lineage>
        <taxon>Eukaryota</taxon>
        <taxon>Metazoa</taxon>
        <taxon>Ecdysozoa</taxon>
        <taxon>Arthropoda</taxon>
        <taxon>Hexapoda</taxon>
        <taxon>Insecta</taxon>
        <taxon>Pterygota</taxon>
        <taxon>Neoptera</taxon>
        <taxon>Paraneoptera</taxon>
        <taxon>Hemiptera</taxon>
        <taxon>Sternorrhyncha</taxon>
        <taxon>Aphidomorpha</taxon>
        <taxon>Aphidoidea</taxon>
        <taxon>Aphididae</taxon>
        <taxon>Sipha</taxon>
    </lineage>
</organism>
<dbReference type="EMBL" id="GGMS01017576">
    <property type="protein sequence ID" value="MBY86779.1"/>
    <property type="molecule type" value="Transcribed_RNA"/>
</dbReference>
<feature type="region of interest" description="Disordered" evidence="1">
    <location>
        <begin position="180"/>
        <end position="208"/>
    </location>
</feature>
<protein>
    <submittedName>
        <fullName evidence="2">Uncharacterized protein</fullName>
    </submittedName>
</protein>